<protein>
    <submittedName>
        <fullName evidence="1">Uncharacterized protein</fullName>
    </submittedName>
</protein>
<name>A0A916WKZ8_9HYPH</name>
<gene>
    <name evidence="1" type="ORF">GCM10011491_44580</name>
</gene>
<sequence>MRTEVFEHLNVGFTGLAFYKLPDRSRPIADGDIAMHNGRFSREQKSSMRGRLETGNLQAAMPSGPRNQFFRYTFPTIAEDYNPIRQSNWV</sequence>
<reference evidence="1" key="1">
    <citation type="journal article" date="2014" name="Int. J. Syst. Evol. Microbiol.">
        <title>Complete genome sequence of Corynebacterium casei LMG S-19264T (=DSM 44701T), isolated from a smear-ripened cheese.</title>
        <authorList>
            <consortium name="US DOE Joint Genome Institute (JGI-PGF)"/>
            <person name="Walter F."/>
            <person name="Albersmeier A."/>
            <person name="Kalinowski J."/>
            <person name="Ruckert C."/>
        </authorList>
    </citation>
    <scope>NUCLEOTIDE SEQUENCE</scope>
    <source>
        <strain evidence="1">CGMCC 1.15082</strain>
    </source>
</reference>
<proteinExistence type="predicted"/>
<reference evidence="1" key="2">
    <citation type="submission" date="2020-09" db="EMBL/GenBank/DDBJ databases">
        <authorList>
            <person name="Sun Q."/>
            <person name="Zhou Y."/>
        </authorList>
    </citation>
    <scope>NUCLEOTIDE SEQUENCE</scope>
    <source>
        <strain evidence="1">CGMCC 1.15082</strain>
    </source>
</reference>
<evidence type="ECO:0000313" key="2">
    <source>
        <dbReference type="Proteomes" id="UP000646478"/>
    </source>
</evidence>
<dbReference type="AlphaFoldDB" id="A0A916WKZ8"/>
<comment type="caution">
    <text evidence="1">The sequence shown here is derived from an EMBL/GenBank/DDBJ whole genome shotgun (WGS) entry which is preliminary data.</text>
</comment>
<keyword evidence="2" id="KW-1185">Reference proteome</keyword>
<organism evidence="1 2">
    <name type="scientific">Brucella endophytica</name>
    <dbReference type="NCBI Taxonomy" id="1963359"/>
    <lineage>
        <taxon>Bacteria</taxon>
        <taxon>Pseudomonadati</taxon>
        <taxon>Pseudomonadota</taxon>
        <taxon>Alphaproteobacteria</taxon>
        <taxon>Hyphomicrobiales</taxon>
        <taxon>Brucellaceae</taxon>
        <taxon>Brucella/Ochrobactrum group</taxon>
        <taxon>Brucella</taxon>
    </lineage>
</organism>
<dbReference type="EMBL" id="BMHH01000035">
    <property type="protein sequence ID" value="GGB11755.1"/>
    <property type="molecule type" value="Genomic_DNA"/>
</dbReference>
<evidence type="ECO:0000313" key="1">
    <source>
        <dbReference type="EMBL" id="GGB11755.1"/>
    </source>
</evidence>
<dbReference type="Proteomes" id="UP000646478">
    <property type="component" value="Unassembled WGS sequence"/>
</dbReference>
<accession>A0A916WKZ8</accession>